<name>A0A7C1G3S0_THERO</name>
<evidence type="ECO:0000256" key="3">
    <source>
        <dbReference type="ARBA" id="ARBA00022839"/>
    </source>
</evidence>
<dbReference type="CDD" id="cd00840">
    <property type="entry name" value="MPP_Mre11_N"/>
    <property type="match status" value="1"/>
</dbReference>
<dbReference type="PANTHER" id="PTHR30337:SF0">
    <property type="entry name" value="NUCLEASE SBCCD SUBUNIT D"/>
    <property type="match status" value="1"/>
</dbReference>
<feature type="domain" description="Calcineurin-like phosphoesterase" evidence="5">
    <location>
        <begin position="3"/>
        <end position="236"/>
    </location>
</feature>
<comment type="similarity">
    <text evidence="4">Belongs to the SbcD family.</text>
</comment>
<organism evidence="6">
    <name type="scientific">Thermomicrobium roseum</name>
    <dbReference type="NCBI Taxonomy" id="500"/>
    <lineage>
        <taxon>Bacteria</taxon>
        <taxon>Pseudomonadati</taxon>
        <taxon>Thermomicrobiota</taxon>
        <taxon>Thermomicrobia</taxon>
        <taxon>Thermomicrobiales</taxon>
        <taxon>Thermomicrobiaceae</taxon>
        <taxon>Thermomicrobium</taxon>
    </lineage>
</organism>
<dbReference type="InterPro" id="IPR004843">
    <property type="entry name" value="Calcineurin-like_PHP"/>
</dbReference>
<keyword evidence="4" id="KW-0235">DNA replication</keyword>
<dbReference type="SUPFAM" id="SSF56300">
    <property type="entry name" value="Metallo-dependent phosphatases"/>
    <property type="match status" value="1"/>
</dbReference>
<comment type="function">
    <text evidence="4">SbcCD cleaves DNA hairpin structures. These structures can inhibit DNA replication and are intermediates in certain DNA recombination reactions. The complex acts as a 3'-&gt;5' double strand exonuclease that can open hairpins. It also has a 5' single-strand endonuclease activity.</text>
</comment>
<dbReference type="Gene3D" id="3.60.21.10">
    <property type="match status" value="1"/>
</dbReference>
<evidence type="ECO:0000256" key="2">
    <source>
        <dbReference type="ARBA" id="ARBA00022801"/>
    </source>
</evidence>
<dbReference type="InterPro" id="IPR029052">
    <property type="entry name" value="Metallo-depent_PP-like"/>
</dbReference>
<comment type="subunit">
    <text evidence="4">Heterodimer of SbcC and SbcD.</text>
</comment>
<dbReference type="EMBL" id="DSJL01000007">
    <property type="protein sequence ID" value="HEF64609.1"/>
    <property type="molecule type" value="Genomic_DNA"/>
</dbReference>
<keyword evidence="4" id="KW-0233">DNA recombination</keyword>
<accession>A0A7C1G3S0</accession>
<dbReference type="PANTHER" id="PTHR30337">
    <property type="entry name" value="COMPONENT OF ATP-DEPENDENT DSDNA EXONUCLEASE"/>
    <property type="match status" value="1"/>
</dbReference>
<protein>
    <recommendedName>
        <fullName evidence="4">Nuclease SbcCD subunit D</fullName>
    </recommendedName>
</protein>
<evidence type="ECO:0000256" key="4">
    <source>
        <dbReference type="RuleBase" id="RU363069"/>
    </source>
</evidence>
<keyword evidence="2 4" id="KW-0378">Hydrolase</keyword>
<keyword evidence="1 4" id="KW-0540">Nuclease</keyword>
<dbReference type="AlphaFoldDB" id="A0A7C1G3S0"/>
<keyword evidence="4" id="KW-0255">Endonuclease</keyword>
<reference evidence="6" key="1">
    <citation type="journal article" date="2020" name="mSystems">
        <title>Genome- and Community-Level Interaction Insights into Carbon Utilization and Element Cycling Functions of Hydrothermarchaeota in Hydrothermal Sediment.</title>
        <authorList>
            <person name="Zhou Z."/>
            <person name="Liu Y."/>
            <person name="Xu W."/>
            <person name="Pan J."/>
            <person name="Luo Z.H."/>
            <person name="Li M."/>
        </authorList>
    </citation>
    <scope>NUCLEOTIDE SEQUENCE [LARGE SCALE GENOMIC DNA]</scope>
    <source>
        <strain evidence="6">SpSt-222</strain>
    </source>
</reference>
<gene>
    <name evidence="4" type="primary">sbcD</name>
    <name evidence="6" type="ORF">ENP47_03250</name>
</gene>
<dbReference type="NCBIfam" id="TIGR00619">
    <property type="entry name" value="sbcd"/>
    <property type="match status" value="1"/>
</dbReference>
<dbReference type="InterPro" id="IPR004593">
    <property type="entry name" value="SbcD"/>
</dbReference>
<dbReference type="GO" id="GO:0006260">
    <property type="term" value="P:DNA replication"/>
    <property type="evidence" value="ECO:0007669"/>
    <property type="project" value="UniProtKB-KW"/>
</dbReference>
<evidence type="ECO:0000259" key="5">
    <source>
        <dbReference type="Pfam" id="PF00149"/>
    </source>
</evidence>
<comment type="caution">
    <text evidence="6">The sequence shown here is derived from an EMBL/GenBank/DDBJ whole genome shotgun (WGS) entry which is preliminary data.</text>
</comment>
<dbReference type="GO" id="GO:0008408">
    <property type="term" value="F:3'-5' exonuclease activity"/>
    <property type="evidence" value="ECO:0007669"/>
    <property type="project" value="InterPro"/>
</dbReference>
<evidence type="ECO:0000313" key="6">
    <source>
        <dbReference type="EMBL" id="HEF64609.1"/>
    </source>
</evidence>
<proteinExistence type="inferred from homology"/>
<dbReference type="InterPro" id="IPR041796">
    <property type="entry name" value="Mre11_N"/>
</dbReference>
<dbReference type="Pfam" id="PF00149">
    <property type="entry name" value="Metallophos"/>
    <property type="match status" value="1"/>
</dbReference>
<dbReference type="GO" id="GO:0006310">
    <property type="term" value="P:DNA recombination"/>
    <property type="evidence" value="ECO:0007669"/>
    <property type="project" value="UniProtKB-KW"/>
</dbReference>
<dbReference type="GO" id="GO:0004519">
    <property type="term" value="F:endonuclease activity"/>
    <property type="evidence" value="ECO:0007669"/>
    <property type="project" value="UniProtKB-KW"/>
</dbReference>
<keyword evidence="3 4" id="KW-0269">Exonuclease</keyword>
<dbReference type="InterPro" id="IPR050535">
    <property type="entry name" value="DNA_Repair-Maintenance_Comp"/>
</dbReference>
<evidence type="ECO:0000256" key="1">
    <source>
        <dbReference type="ARBA" id="ARBA00022722"/>
    </source>
</evidence>
<sequence length="426" mass="48488">MTLRLLHFADLHLGVETHGQFRPELGYSSRVQDFLNAFDQVIETAITERVDAVLFAGDAFKNAEPSPTLQRHFAARIQRLLAAAIPTVLLVGNHDRPRSPSRSTPMDIYAALQLPGIIVASRPDFLRVQTRHGPLQIVALPWMPMRQLLADDELRALPEHEFERRFREIISANVQALLTALDPAHPAVFLAHLTMEGGRFGSERNVLLGNDPLFALDELGLDRAPIDYVALGHLHSHQVIHRQPPVIYAGSIERIDFGEEREEKGFIIVSIEPGTHPRQVTWEFRPLRTRAMCTVRFEVTSENPMEQIRSVLERRANELRDAIVRLFVVASPERATAIRTNEIRRWLLELGATYVAGVVVETERNIRPRVDVTRETRNDPVALLERWVRLRQLSDEFANAVLSRGREIIERVEASDFLKEKAADQR</sequence>